<feature type="domain" description="Major facilitator superfamily (MFS) profile" evidence="8">
    <location>
        <begin position="1"/>
        <end position="422"/>
    </location>
</feature>
<accession>A0ABV6B8F1</accession>
<feature type="transmembrane region" description="Helical" evidence="7">
    <location>
        <begin position="394"/>
        <end position="417"/>
    </location>
</feature>
<feature type="transmembrane region" description="Helical" evidence="7">
    <location>
        <begin position="97"/>
        <end position="116"/>
    </location>
</feature>
<feature type="transmembrane region" description="Helical" evidence="7">
    <location>
        <begin position="74"/>
        <end position="91"/>
    </location>
</feature>
<evidence type="ECO:0000256" key="6">
    <source>
        <dbReference type="ARBA" id="ARBA00023136"/>
    </source>
</evidence>
<dbReference type="PROSITE" id="PS50850">
    <property type="entry name" value="MFS"/>
    <property type="match status" value="1"/>
</dbReference>
<dbReference type="InterPro" id="IPR020846">
    <property type="entry name" value="MFS_dom"/>
</dbReference>
<evidence type="ECO:0000256" key="2">
    <source>
        <dbReference type="ARBA" id="ARBA00008432"/>
    </source>
</evidence>
<gene>
    <name evidence="9" type="ORF">ACFFJP_02465</name>
</gene>
<feature type="transmembrane region" description="Helical" evidence="7">
    <location>
        <begin position="329"/>
        <end position="352"/>
    </location>
</feature>
<evidence type="ECO:0000313" key="10">
    <source>
        <dbReference type="Proteomes" id="UP001589813"/>
    </source>
</evidence>
<dbReference type="InterPro" id="IPR011701">
    <property type="entry name" value="MFS"/>
</dbReference>
<dbReference type="InterPro" id="IPR036259">
    <property type="entry name" value="MFS_trans_sf"/>
</dbReference>
<feature type="transmembrane region" description="Helical" evidence="7">
    <location>
        <begin position="291"/>
        <end position="309"/>
    </location>
</feature>
<evidence type="ECO:0000256" key="5">
    <source>
        <dbReference type="ARBA" id="ARBA00023063"/>
    </source>
</evidence>
<dbReference type="Pfam" id="PF07690">
    <property type="entry name" value="MFS_1"/>
    <property type="match status" value="1"/>
</dbReference>
<evidence type="ECO:0000259" key="8">
    <source>
        <dbReference type="PROSITE" id="PS50850"/>
    </source>
</evidence>
<comment type="similarity">
    <text evidence="2">Belongs to the major facilitator superfamily. Nitrate/nitrite porter (TC 2.A.1.8) family.</text>
</comment>
<feature type="transmembrane region" description="Helical" evidence="7">
    <location>
        <begin position="263"/>
        <end position="284"/>
    </location>
</feature>
<protein>
    <submittedName>
        <fullName evidence="9">Nitrate/nitrite transporter</fullName>
    </submittedName>
</protein>
<keyword evidence="5" id="KW-0534">Nitrate assimilation</keyword>
<dbReference type="EMBL" id="JBHLXP010000001">
    <property type="protein sequence ID" value="MFC0047151.1"/>
    <property type="molecule type" value="Genomic_DNA"/>
</dbReference>
<feature type="transmembrane region" description="Helical" evidence="7">
    <location>
        <begin position="7"/>
        <end position="32"/>
    </location>
</feature>
<evidence type="ECO:0000256" key="4">
    <source>
        <dbReference type="ARBA" id="ARBA00022989"/>
    </source>
</evidence>
<feature type="transmembrane region" description="Helical" evidence="7">
    <location>
        <begin position="162"/>
        <end position="181"/>
    </location>
</feature>
<evidence type="ECO:0000313" key="9">
    <source>
        <dbReference type="EMBL" id="MFC0047151.1"/>
    </source>
</evidence>
<dbReference type="Proteomes" id="UP001589813">
    <property type="component" value="Unassembled WGS sequence"/>
</dbReference>
<dbReference type="SUPFAM" id="SSF103473">
    <property type="entry name" value="MFS general substrate transporter"/>
    <property type="match status" value="1"/>
</dbReference>
<dbReference type="InterPro" id="IPR044772">
    <property type="entry name" value="NO3_transporter"/>
</dbReference>
<keyword evidence="3 7" id="KW-0812">Transmembrane</keyword>
<keyword evidence="10" id="KW-1185">Reference proteome</keyword>
<name>A0ABV6B8F1_9GAMM</name>
<feature type="transmembrane region" description="Helical" evidence="7">
    <location>
        <begin position="364"/>
        <end position="388"/>
    </location>
</feature>
<evidence type="ECO:0000256" key="7">
    <source>
        <dbReference type="SAM" id="Phobius"/>
    </source>
</evidence>
<evidence type="ECO:0000256" key="1">
    <source>
        <dbReference type="ARBA" id="ARBA00004141"/>
    </source>
</evidence>
<feature type="transmembrane region" description="Helical" evidence="7">
    <location>
        <begin position="231"/>
        <end position="251"/>
    </location>
</feature>
<proteinExistence type="inferred from homology"/>
<dbReference type="Gene3D" id="1.20.1250.20">
    <property type="entry name" value="MFS general substrate transporter like domains"/>
    <property type="match status" value="2"/>
</dbReference>
<sequence>MTKLPWPVVIAATMTFGWCFAVWTWYAAAGLLLQDQWQLSGTELGLLLASPILSGALLRLPAGILADRICPRQLWQILLLLQTPPLFLLSYVETFTGYLFCGLWLGISGVSFTLGTRYLTLLVAPQKAGFVLGIFGIGNAGAAVSLFVASLVADQIALLLDAGFYLGWLNLLVLCLFSWFCPPVNSQNQAKTLHPQSIAVDVDMDMDMDMETIRPDWRDLLSDSRLWRFSLYYYFVFGCFLALLLWLPHYYMTAYQLPMAQALSFTLFFVATSSMVRGLGGYLAQRFGSRTINWSVFWICLCCLFFLSYPPTDLVIRGIDKQVALHIEINVWLFTALLFIVGIAQGLGRASVYSLLYRYYPQRFGAASGMVSAIAATGGFTLPILFGLSQDLLGIYSGCFMLLYGVLALCMILMFFANQREQFQLALAKARADNFLADDH</sequence>
<keyword evidence="6 7" id="KW-0472">Membrane</keyword>
<comment type="subcellular location">
    <subcellularLocation>
        <location evidence="1">Membrane</location>
        <topology evidence="1">Multi-pass membrane protein</topology>
    </subcellularLocation>
</comment>
<feature type="transmembrane region" description="Helical" evidence="7">
    <location>
        <begin position="128"/>
        <end position="150"/>
    </location>
</feature>
<evidence type="ECO:0000256" key="3">
    <source>
        <dbReference type="ARBA" id="ARBA00022692"/>
    </source>
</evidence>
<feature type="transmembrane region" description="Helical" evidence="7">
    <location>
        <begin position="44"/>
        <end position="62"/>
    </location>
</feature>
<organism evidence="9 10">
    <name type="scientific">Rheinheimera tilapiae</name>
    <dbReference type="NCBI Taxonomy" id="875043"/>
    <lineage>
        <taxon>Bacteria</taxon>
        <taxon>Pseudomonadati</taxon>
        <taxon>Pseudomonadota</taxon>
        <taxon>Gammaproteobacteria</taxon>
        <taxon>Chromatiales</taxon>
        <taxon>Chromatiaceae</taxon>
        <taxon>Rheinheimera</taxon>
    </lineage>
</organism>
<comment type="caution">
    <text evidence="9">The sequence shown here is derived from an EMBL/GenBank/DDBJ whole genome shotgun (WGS) entry which is preliminary data.</text>
</comment>
<reference evidence="9 10" key="1">
    <citation type="submission" date="2024-09" db="EMBL/GenBank/DDBJ databases">
        <authorList>
            <person name="Sun Q."/>
            <person name="Mori K."/>
        </authorList>
    </citation>
    <scope>NUCLEOTIDE SEQUENCE [LARGE SCALE GENOMIC DNA]</scope>
    <source>
        <strain evidence="9 10">KCTC 23315</strain>
    </source>
</reference>
<dbReference type="PANTHER" id="PTHR23515">
    <property type="entry name" value="HIGH-AFFINITY NITRATE TRANSPORTER 2.3"/>
    <property type="match status" value="1"/>
</dbReference>
<keyword evidence="4 7" id="KW-1133">Transmembrane helix</keyword>
<dbReference type="RefSeq" id="WP_377240133.1">
    <property type="nucleotide sequence ID" value="NZ_JBHLXP010000001.1"/>
</dbReference>